<dbReference type="RefSeq" id="WP_046666633.1">
    <property type="nucleotide sequence ID" value="NZ_CCRH01000006.1"/>
</dbReference>
<name>A0A0T7FI30_NEOGA</name>
<proteinExistence type="predicted"/>
<sequence length="265" mass="29405">MIFANPRGMSSRGLFAGMIFLLSVTNSAAAAITDLTIDVAGELLERGGVVTIYHLPVGLGDWRANASGSTTTTVRIERRYAEIQLRYPENATFTYRFRAVPGSPNAEKHRTQVLSVIGTDTEGRGPQMINGFVDDYSSGGRVIRIPPMAEIAGEDEVTRSAARWGETEGLDASPPADQRSARALVGLLERTRLQCDTSSEQVQVCQPASGEWPTIEARWWRSIAEQRLERLNHHALRNCYDSKWFGNGKCEADPESDEPRYIFRQ</sequence>
<keyword evidence="1" id="KW-0732">Signal</keyword>
<dbReference type="OrthoDB" id="8421746at2"/>
<dbReference type="Proteomes" id="UP000046176">
    <property type="component" value="Unassembled WGS sequence"/>
</dbReference>
<evidence type="ECO:0000256" key="1">
    <source>
        <dbReference type="SAM" id="SignalP"/>
    </source>
</evidence>
<feature type="signal peptide" evidence="1">
    <location>
        <begin position="1"/>
        <end position="30"/>
    </location>
</feature>
<evidence type="ECO:0000313" key="2">
    <source>
        <dbReference type="EMBL" id="CDZ34658.1"/>
    </source>
</evidence>
<protein>
    <submittedName>
        <fullName evidence="2">Uncharacterized protein</fullName>
    </submittedName>
</protein>
<feature type="chain" id="PRO_5018329213" evidence="1">
    <location>
        <begin position="31"/>
        <end position="265"/>
    </location>
</feature>
<dbReference type="AlphaFoldDB" id="A0A0T7FI30"/>
<dbReference type="EMBL" id="CCRH01000006">
    <property type="protein sequence ID" value="CDZ34658.1"/>
    <property type="molecule type" value="Genomic_DNA"/>
</dbReference>
<gene>
    <name evidence="2" type="ORF">NGAL_HAMBI1145_24450</name>
</gene>
<accession>A0A0T7FI30</accession>
<reference evidence="2 3" key="1">
    <citation type="submission" date="2014-08" db="EMBL/GenBank/DDBJ databases">
        <authorList>
            <person name="Chen Y.-H."/>
        </authorList>
    </citation>
    <scope>NUCLEOTIDE SEQUENCE [LARGE SCALE GENOMIC DNA]</scope>
</reference>
<evidence type="ECO:0000313" key="3">
    <source>
        <dbReference type="Proteomes" id="UP000046176"/>
    </source>
</evidence>
<organism evidence="2 3">
    <name type="scientific">Neorhizobium galegae bv. officinalis</name>
    <dbReference type="NCBI Taxonomy" id="323656"/>
    <lineage>
        <taxon>Bacteria</taxon>
        <taxon>Pseudomonadati</taxon>
        <taxon>Pseudomonadota</taxon>
        <taxon>Alphaproteobacteria</taxon>
        <taxon>Hyphomicrobiales</taxon>
        <taxon>Rhizobiaceae</taxon>
        <taxon>Rhizobium/Agrobacterium group</taxon>
        <taxon>Neorhizobium</taxon>
    </lineage>
</organism>